<feature type="transmembrane region" description="Helical" evidence="9">
    <location>
        <begin position="152"/>
        <end position="174"/>
    </location>
</feature>
<evidence type="ECO:0000256" key="4">
    <source>
        <dbReference type="ARBA" id="ARBA00022475"/>
    </source>
</evidence>
<evidence type="ECO:0000256" key="2">
    <source>
        <dbReference type="ARBA" id="ARBA00010735"/>
    </source>
</evidence>
<feature type="transmembrane region" description="Helical" evidence="9">
    <location>
        <begin position="81"/>
        <end position="104"/>
    </location>
</feature>
<organism evidence="10 11">
    <name type="scientific">Brachybacterium kimchii</name>
    <dbReference type="NCBI Taxonomy" id="2942909"/>
    <lineage>
        <taxon>Bacteria</taxon>
        <taxon>Bacillati</taxon>
        <taxon>Actinomycetota</taxon>
        <taxon>Actinomycetes</taxon>
        <taxon>Micrococcales</taxon>
        <taxon>Dermabacteraceae</taxon>
        <taxon>Brachybacterium</taxon>
    </lineage>
</organism>
<evidence type="ECO:0000256" key="7">
    <source>
        <dbReference type="ARBA" id="ARBA00023136"/>
    </source>
</evidence>
<feature type="region of interest" description="Disordered" evidence="8">
    <location>
        <begin position="247"/>
        <end position="278"/>
    </location>
</feature>
<dbReference type="EMBL" id="CP097218">
    <property type="protein sequence ID" value="UQN31285.1"/>
    <property type="molecule type" value="Genomic_DNA"/>
</dbReference>
<feature type="transmembrane region" description="Helical" evidence="9">
    <location>
        <begin position="39"/>
        <end position="61"/>
    </location>
</feature>
<dbReference type="PANTHER" id="PTHR34979">
    <property type="entry name" value="INNER MEMBRANE PROTEIN YGAZ"/>
    <property type="match status" value="1"/>
</dbReference>
<keyword evidence="5 9" id="KW-0812">Transmembrane</keyword>
<evidence type="ECO:0000256" key="3">
    <source>
        <dbReference type="ARBA" id="ARBA00022448"/>
    </source>
</evidence>
<evidence type="ECO:0000256" key="1">
    <source>
        <dbReference type="ARBA" id="ARBA00004651"/>
    </source>
</evidence>
<evidence type="ECO:0000256" key="6">
    <source>
        <dbReference type="ARBA" id="ARBA00022989"/>
    </source>
</evidence>
<proteinExistence type="inferred from homology"/>
<reference evidence="10" key="1">
    <citation type="submission" date="2022-05" db="EMBL/GenBank/DDBJ databases">
        <title>Genomic analysis of Brachybacterium sp. CBA3104.</title>
        <authorList>
            <person name="Roh S.W."/>
            <person name="Kim Y.B."/>
            <person name="Kim Y."/>
        </authorList>
    </citation>
    <scope>NUCLEOTIDE SEQUENCE</scope>
    <source>
        <strain evidence="10">CBA3104</strain>
    </source>
</reference>
<gene>
    <name evidence="10" type="ORF">M4486_08390</name>
</gene>
<keyword evidence="7 9" id="KW-0472">Membrane</keyword>
<comment type="subcellular location">
    <subcellularLocation>
        <location evidence="1">Cell membrane</location>
        <topology evidence="1">Multi-pass membrane protein</topology>
    </subcellularLocation>
</comment>
<evidence type="ECO:0000256" key="8">
    <source>
        <dbReference type="SAM" id="MobiDB-lite"/>
    </source>
</evidence>
<feature type="transmembrane region" description="Helical" evidence="9">
    <location>
        <begin position="180"/>
        <end position="198"/>
    </location>
</feature>
<evidence type="ECO:0000256" key="5">
    <source>
        <dbReference type="ARBA" id="ARBA00022692"/>
    </source>
</evidence>
<evidence type="ECO:0000256" key="9">
    <source>
        <dbReference type="SAM" id="Phobius"/>
    </source>
</evidence>
<feature type="transmembrane region" description="Helical" evidence="9">
    <location>
        <begin position="205"/>
        <end position="220"/>
    </location>
</feature>
<name>A0ABY4NCR8_9MICO</name>
<evidence type="ECO:0000313" key="11">
    <source>
        <dbReference type="Proteomes" id="UP001055868"/>
    </source>
</evidence>
<accession>A0ABY4NCR8</accession>
<evidence type="ECO:0000313" key="10">
    <source>
        <dbReference type="EMBL" id="UQN31285.1"/>
    </source>
</evidence>
<keyword evidence="4" id="KW-1003">Cell membrane</keyword>
<dbReference type="RefSeq" id="WP_249480718.1">
    <property type="nucleotide sequence ID" value="NZ_CP097218.1"/>
</dbReference>
<comment type="similarity">
    <text evidence="2">Belongs to the AzlC family.</text>
</comment>
<sequence>MSMHDPSDRAPAAQSAGHAPSPDAASVSLAVSAARRKGLSVGVATGLYGISFGALATASGLDVWQAMVLSAIMFTGGSQFAFVGVIGGGGSALGAALAAVLLGIRNTLYGLVLAPTLPRGGAKGAARSLLTIDESAAVAATAGPPAAKRAGFWATGIAVYVFWNLFSLVGALIGQSVGDPGAWGLDAAAAAAFLGLLWPRLVSKDVVAVAVAAAFIALIATPVLPAGLPVLAAALVAVVAGLLPRRSGDDGDRADGDRTTGTAENSPADASDEDGERA</sequence>
<keyword evidence="3" id="KW-0813">Transport</keyword>
<keyword evidence="6 9" id="KW-1133">Transmembrane helix</keyword>
<dbReference type="Proteomes" id="UP001055868">
    <property type="component" value="Chromosome"/>
</dbReference>
<keyword evidence="11" id="KW-1185">Reference proteome</keyword>
<feature type="compositionally biased region" description="Basic and acidic residues" evidence="8">
    <location>
        <begin position="247"/>
        <end position="258"/>
    </location>
</feature>
<dbReference type="Pfam" id="PF03591">
    <property type="entry name" value="AzlC"/>
    <property type="match status" value="1"/>
</dbReference>
<dbReference type="InterPro" id="IPR011606">
    <property type="entry name" value="Brnchd-chn_aa_trnsp_permease"/>
</dbReference>
<protein>
    <submittedName>
        <fullName evidence="10">AzlC family ABC transporter permease</fullName>
    </submittedName>
</protein>
<dbReference type="PANTHER" id="PTHR34979:SF1">
    <property type="entry name" value="INNER MEMBRANE PROTEIN YGAZ"/>
    <property type="match status" value="1"/>
</dbReference>
<feature type="region of interest" description="Disordered" evidence="8">
    <location>
        <begin position="1"/>
        <end position="22"/>
    </location>
</feature>